<dbReference type="Proteomes" id="UP000631114">
    <property type="component" value="Unassembled WGS sequence"/>
</dbReference>
<dbReference type="EMBL" id="JADFTS010000005">
    <property type="protein sequence ID" value="KAF9605700.1"/>
    <property type="molecule type" value="Genomic_DNA"/>
</dbReference>
<proteinExistence type="predicted"/>
<reference evidence="2 3" key="1">
    <citation type="submission" date="2020-10" db="EMBL/GenBank/DDBJ databases">
        <title>The Coptis chinensis genome and diversification of protoberbering-type alkaloids.</title>
        <authorList>
            <person name="Wang B."/>
            <person name="Shu S."/>
            <person name="Song C."/>
            <person name="Liu Y."/>
        </authorList>
    </citation>
    <scope>NUCLEOTIDE SEQUENCE [LARGE SCALE GENOMIC DNA]</scope>
    <source>
        <strain evidence="2">HL-2020</strain>
        <tissue evidence="2">Leaf</tissue>
    </source>
</reference>
<organism evidence="2 3">
    <name type="scientific">Coptis chinensis</name>
    <dbReference type="NCBI Taxonomy" id="261450"/>
    <lineage>
        <taxon>Eukaryota</taxon>
        <taxon>Viridiplantae</taxon>
        <taxon>Streptophyta</taxon>
        <taxon>Embryophyta</taxon>
        <taxon>Tracheophyta</taxon>
        <taxon>Spermatophyta</taxon>
        <taxon>Magnoliopsida</taxon>
        <taxon>Ranunculales</taxon>
        <taxon>Ranunculaceae</taxon>
        <taxon>Coptidoideae</taxon>
        <taxon>Coptis</taxon>
    </lineage>
</organism>
<evidence type="ECO:0000313" key="2">
    <source>
        <dbReference type="EMBL" id="KAF9605700.1"/>
    </source>
</evidence>
<evidence type="ECO:0000313" key="3">
    <source>
        <dbReference type="Proteomes" id="UP000631114"/>
    </source>
</evidence>
<protein>
    <submittedName>
        <fullName evidence="2">Uncharacterized protein</fullName>
    </submittedName>
</protein>
<sequence length="283" mass="30854">MKNKPIKHPSDMVLKKTLKEELSLKTNHRSSVTTDATEIEHINLKTSHSSTGEDKGVIEDTVVLENEMPLIPVIRVSGEMIDTGRGSYNEHKIGVKTAMPVEYTSIQPPAATVAVKKVGGHIDEKPYSLQVAADCIMEERPECLSINAPTKPYPSSSARVLSFRGPCTKLIEDTRVLPSCSEMPAGNAEPAETHPSGLTHLNISKKTPGSIVKPLLKASSKGFKQLFKFGRNTVKHNVESERLNIKVSAVDNHVGSTASSNAGKKFERRGVKRATRPNPLYIA</sequence>
<evidence type="ECO:0000256" key="1">
    <source>
        <dbReference type="SAM" id="MobiDB-lite"/>
    </source>
</evidence>
<comment type="caution">
    <text evidence="2">The sequence shown here is derived from an EMBL/GenBank/DDBJ whole genome shotgun (WGS) entry which is preliminary data.</text>
</comment>
<dbReference type="AlphaFoldDB" id="A0A835HTJ9"/>
<gene>
    <name evidence="2" type="ORF">IFM89_018043</name>
</gene>
<feature type="region of interest" description="Disordered" evidence="1">
    <location>
        <begin position="256"/>
        <end position="283"/>
    </location>
</feature>
<name>A0A835HTJ9_9MAGN</name>
<accession>A0A835HTJ9</accession>
<keyword evidence="3" id="KW-1185">Reference proteome</keyword>